<feature type="domain" description="C2H2-type" evidence="11">
    <location>
        <begin position="177"/>
        <end position="204"/>
    </location>
</feature>
<dbReference type="InterPro" id="IPR036236">
    <property type="entry name" value="Znf_C2H2_sf"/>
</dbReference>
<dbReference type="PROSITE" id="PS50157">
    <property type="entry name" value="ZINC_FINGER_C2H2_2"/>
    <property type="match status" value="3"/>
</dbReference>
<dbReference type="GO" id="GO:0000981">
    <property type="term" value="F:DNA-binding transcription factor activity, RNA polymerase II-specific"/>
    <property type="evidence" value="ECO:0007669"/>
    <property type="project" value="TreeGrafter"/>
</dbReference>
<comment type="similarity">
    <text evidence="1">Belongs to the krueppel C2H2-type zinc-finger protein family.</text>
</comment>
<dbReference type="Pfam" id="PF00096">
    <property type="entry name" value="zf-C2H2"/>
    <property type="match status" value="2"/>
</dbReference>
<dbReference type="Gene3D" id="3.30.160.60">
    <property type="entry name" value="Classic Zinc Finger"/>
    <property type="match status" value="3"/>
</dbReference>
<dbReference type="PANTHER" id="PTHR23226:SF371">
    <property type="entry name" value="ZINC FINGER PROTEIN 112-LIKE PROTEIN"/>
    <property type="match status" value="1"/>
</dbReference>
<accession>A0A8C5JRW2</accession>
<dbReference type="FunFam" id="3.30.160.60:FF:002343">
    <property type="entry name" value="Zinc finger protein 33A"/>
    <property type="match status" value="1"/>
</dbReference>
<evidence type="ECO:0000256" key="4">
    <source>
        <dbReference type="ARBA" id="ARBA00022771"/>
    </source>
</evidence>
<organism evidence="12 13">
    <name type="scientific">Junco hyemalis</name>
    <name type="common">Dark-eyed junco</name>
    <dbReference type="NCBI Taxonomy" id="40217"/>
    <lineage>
        <taxon>Eukaryota</taxon>
        <taxon>Metazoa</taxon>
        <taxon>Chordata</taxon>
        <taxon>Craniata</taxon>
        <taxon>Vertebrata</taxon>
        <taxon>Euteleostomi</taxon>
        <taxon>Archelosauria</taxon>
        <taxon>Archosauria</taxon>
        <taxon>Dinosauria</taxon>
        <taxon>Saurischia</taxon>
        <taxon>Theropoda</taxon>
        <taxon>Coelurosauria</taxon>
        <taxon>Aves</taxon>
        <taxon>Neognathae</taxon>
        <taxon>Neoaves</taxon>
        <taxon>Telluraves</taxon>
        <taxon>Australaves</taxon>
        <taxon>Passeriformes</taxon>
        <taxon>Passerellidae</taxon>
        <taxon>Junco</taxon>
    </lineage>
</organism>
<dbReference type="PANTHER" id="PTHR23226">
    <property type="entry name" value="ZINC FINGER AND SCAN DOMAIN-CONTAINING"/>
    <property type="match status" value="1"/>
</dbReference>
<feature type="region of interest" description="Disordered" evidence="10">
    <location>
        <begin position="1"/>
        <end position="39"/>
    </location>
</feature>
<reference evidence="12" key="2">
    <citation type="submission" date="2025-09" db="UniProtKB">
        <authorList>
            <consortium name="Ensembl"/>
        </authorList>
    </citation>
    <scope>IDENTIFICATION</scope>
</reference>
<dbReference type="GO" id="GO:0000978">
    <property type="term" value="F:RNA polymerase II cis-regulatory region sequence-specific DNA binding"/>
    <property type="evidence" value="ECO:0007669"/>
    <property type="project" value="TreeGrafter"/>
</dbReference>
<proteinExistence type="inferred from homology"/>
<keyword evidence="4 9" id="KW-0863">Zinc-finger</keyword>
<dbReference type="Ensembl" id="ENSJHYT00000028191.1">
    <property type="protein sequence ID" value="ENSJHYP00000023381.1"/>
    <property type="gene ID" value="ENSJHYG00000017607.1"/>
</dbReference>
<keyword evidence="3" id="KW-0677">Repeat</keyword>
<name>A0A8C5JRW2_JUNHY</name>
<feature type="domain" description="C2H2-type" evidence="11">
    <location>
        <begin position="205"/>
        <end position="232"/>
    </location>
</feature>
<evidence type="ECO:0000256" key="1">
    <source>
        <dbReference type="ARBA" id="ARBA00006991"/>
    </source>
</evidence>
<keyword evidence="2" id="KW-0479">Metal-binding</keyword>
<evidence type="ECO:0000256" key="7">
    <source>
        <dbReference type="ARBA" id="ARBA00023163"/>
    </source>
</evidence>
<keyword evidence="5" id="KW-0862">Zinc</keyword>
<evidence type="ECO:0000256" key="10">
    <source>
        <dbReference type="SAM" id="MobiDB-lite"/>
    </source>
</evidence>
<dbReference type="PROSITE" id="PS00028">
    <property type="entry name" value="ZINC_FINGER_C2H2_1"/>
    <property type="match status" value="3"/>
</dbReference>
<evidence type="ECO:0000256" key="5">
    <source>
        <dbReference type="ARBA" id="ARBA00022833"/>
    </source>
</evidence>
<evidence type="ECO:0000256" key="2">
    <source>
        <dbReference type="ARBA" id="ARBA00022723"/>
    </source>
</evidence>
<evidence type="ECO:0000313" key="13">
    <source>
        <dbReference type="Proteomes" id="UP000694408"/>
    </source>
</evidence>
<evidence type="ECO:0000256" key="6">
    <source>
        <dbReference type="ARBA" id="ARBA00023015"/>
    </source>
</evidence>
<evidence type="ECO:0000256" key="9">
    <source>
        <dbReference type="PROSITE-ProRule" id="PRU00042"/>
    </source>
</evidence>
<dbReference type="FunFam" id="3.30.160.60:FF:000642">
    <property type="entry name" value="Zinc finger with KRAB and SCAN domains 2"/>
    <property type="match status" value="1"/>
</dbReference>
<feature type="domain" description="C2H2-type" evidence="11">
    <location>
        <begin position="233"/>
        <end position="260"/>
    </location>
</feature>
<dbReference type="SMART" id="SM00355">
    <property type="entry name" value="ZnF_C2H2"/>
    <property type="match status" value="3"/>
</dbReference>
<keyword evidence="7" id="KW-0804">Transcription</keyword>
<feature type="region of interest" description="Disordered" evidence="10">
    <location>
        <begin position="119"/>
        <end position="149"/>
    </location>
</feature>
<reference evidence="12" key="1">
    <citation type="submission" date="2025-08" db="UniProtKB">
        <authorList>
            <consortium name="Ensembl"/>
        </authorList>
    </citation>
    <scope>IDENTIFICATION</scope>
</reference>
<evidence type="ECO:0000256" key="8">
    <source>
        <dbReference type="ARBA" id="ARBA00023242"/>
    </source>
</evidence>
<evidence type="ECO:0000313" key="12">
    <source>
        <dbReference type="Ensembl" id="ENSJHYP00000023381.1"/>
    </source>
</evidence>
<dbReference type="AlphaFoldDB" id="A0A8C5JRW2"/>
<feature type="compositionally biased region" description="Polar residues" evidence="10">
    <location>
        <begin position="1"/>
        <end position="26"/>
    </location>
</feature>
<dbReference type="InterPro" id="IPR013087">
    <property type="entry name" value="Znf_C2H2_type"/>
</dbReference>
<dbReference type="Proteomes" id="UP000694408">
    <property type="component" value="Unplaced"/>
</dbReference>
<keyword evidence="8" id="KW-0539">Nucleus</keyword>
<dbReference type="SUPFAM" id="SSF57667">
    <property type="entry name" value="beta-beta-alpha zinc fingers"/>
    <property type="match status" value="2"/>
</dbReference>
<keyword evidence="6" id="KW-0805">Transcription regulation</keyword>
<evidence type="ECO:0000259" key="11">
    <source>
        <dbReference type="PROSITE" id="PS50157"/>
    </source>
</evidence>
<dbReference type="GO" id="GO:0008270">
    <property type="term" value="F:zinc ion binding"/>
    <property type="evidence" value="ECO:0007669"/>
    <property type="project" value="UniProtKB-KW"/>
</dbReference>
<evidence type="ECO:0000256" key="3">
    <source>
        <dbReference type="ARBA" id="ARBA00022737"/>
    </source>
</evidence>
<dbReference type="FunFam" id="3.30.160.60:FF:000710">
    <property type="entry name" value="Zinc finger protein 768"/>
    <property type="match status" value="1"/>
</dbReference>
<protein>
    <recommendedName>
        <fullName evidence="11">C2H2-type domain-containing protein</fullName>
    </recommendedName>
</protein>
<sequence length="295" mass="33096">MEPRYRSQSSALVSSGNVLPSESGSRALSGPRPPPPPQICHHLSPAAATPGRLHRPRSTQEIHCNLIPFDFPCLKFPVCDFYLDSHFIAAEDGFVNKKEKNPHQGIPGPAKLEVSLSGLSKENNSQSPAQDPVIPQRSGRVQRSLEKRQSRVMVRGKSFRKLPDVIQQRNSSVGRPMICGDCGKSFRVSSNLVQHRRIHTGEKPIPCTECGERFRQRSRLTRHQRTHSGERPYECSECGKGFLWRSALLRHRRVHSGEQPYAVCYHCVCLIQCFLSQPTSSRDLSLVCSITGVRK</sequence>
<keyword evidence="13" id="KW-1185">Reference proteome</keyword>
<feature type="compositionally biased region" description="Polar residues" evidence="10">
    <location>
        <begin position="119"/>
        <end position="129"/>
    </location>
</feature>